<evidence type="ECO:0000313" key="8">
    <source>
        <dbReference type="Proteomes" id="UP000250166"/>
    </source>
</evidence>
<accession>A0A2X3B5H0</accession>
<feature type="active site" evidence="4">
    <location>
        <position position="278"/>
    </location>
</feature>
<protein>
    <recommendedName>
        <fullName evidence="2 4">acylphosphatase</fullName>
        <ecNumber evidence="2 4">3.6.1.7</ecNumber>
    </recommendedName>
</protein>
<organism evidence="7 8">
    <name type="scientific">Helicobacter fennelliae</name>
    <dbReference type="NCBI Taxonomy" id="215"/>
    <lineage>
        <taxon>Bacteria</taxon>
        <taxon>Pseudomonadati</taxon>
        <taxon>Campylobacterota</taxon>
        <taxon>Epsilonproteobacteria</taxon>
        <taxon>Campylobacterales</taxon>
        <taxon>Helicobacteraceae</taxon>
        <taxon>Helicobacter</taxon>
    </lineage>
</organism>
<dbReference type="EC" id="3.6.1.7" evidence="2 4"/>
<proteinExistence type="inferred from homology"/>
<sequence>MALRKITYNGHCFEIAYRKINSNAEKNIVFLHGWGSNKEVMSIAFERVFCDFNHYYIDLPGFGESPNEVFLSTKDYAEIINIFMESLHLDSVLVFGHSFGGKVAMLSKAKEVVLLSSAGILMPKHLSVKIKIYLAKIAKFFRVQLPFLRSKDAHNLSPIMYEIFKNVVNEDFSEVFATTTKKVSIFWGRQDRATPLSCGEQIARLIKGSYFFVLEGDHYFFIKQGDMIQAMYNQIYNQSTKPFLHLQILVFGKVQGVGYRKFAKAKAIECNITGTTENLRDGSVEIFAQGEESDMKQFLKHLAQGPERAEVSHISHTESESKRPFTEFIILQ</sequence>
<feature type="domain" description="Acylphosphatase-like" evidence="6">
    <location>
        <begin position="245"/>
        <end position="332"/>
    </location>
</feature>
<evidence type="ECO:0000256" key="1">
    <source>
        <dbReference type="ARBA" id="ARBA00005614"/>
    </source>
</evidence>
<dbReference type="Pfam" id="PF00708">
    <property type="entry name" value="Acylphosphatase"/>
    <property type="match status" value="1"/>
</dbReference>
<name>A0A2X3B5H0_9HELI</name>
<comment type="catalytic activity">
    <reaction evidence="3 4">
        <text>an acyl phosphate + H2O = a carboxylate + phosphate + H(+)</text>
        <dbReference type="Rhea" id="RHEA:14965"/>
        <dbReference type="ChEBI" id="CHEBI:15377"/>
        <dbReference type="ChEBI" id="CHEBI:15378"/>
        <dbReference type="ChEBI" id="CHEBI:29067"/>
        <dbReference type="ChEBI" id="CHEBI:43474"/>
        <dbReference type="ChEBI" id="CHEBI:59918"/>
        <dbReference type="EC" id="3.6.1.7"/>
    </reaction>
</comment>
<dbReference type="EMBL" id="UAWL01000006">
    <property type="protein sequence ID" value="SQB99042.1"/>
    <property type="molecule type" value="Genomic_DNA"/>
</dbReference>
<dbReference type="SUPFAM" id="SSF53474">
    <property type="entry name" value="alpha/beta-Hydrolases"/>
    <property type="match status" value="1"/>
</dbReference>
<dbReference type="Proteomes" id="UP000250166">
    <property type="component" value="Unassembled WGS sequence"/>
</dbReference>
<dbReference type="InterPro" id="IPR001792">
    <property type="entry name" value="Acylphosphatase-like_dom"/>
</dbReference>
<dbReference type="PANTHER" id="PTHR47268">
    <property type="entry name" value="ACYLPHOSPHATASE"/>
    <property type="match status" value="1"/>
</dbReference>
<dbReference type="AlphaFoldDB" id="A0A2X3B5H0"/>
<dbReference type="Gene3D" id="3.30.70.100">
    <property type="match status" value="1"/>
</dbReference>
<comment type="similarity">
    <text evidence="1 5">Belongs to the acylphosphatase family.</text>
</comment>
<dbReference type="Pfam" id="PF00561">
    <property type="entry name" value="Abhydrolase_1"/>
    <property type="match status" value="1"/>
</dbReference>
<dbReference type="PROSITE" id="PS51160">
    <property type="entry name" value="ACYLPHOSPHATASE_3"/>
    <property type="match status" value="1"/>
</dbReference>
<dbReference type="SUPFAM" id="SSF54975">
    <property type="entry name" value="Acylphosphatase/BLUF domain-like"/>
    <property type="match status" value="1"/>
</dbReference>
<dbReference type="PANTHER" id="PTHR47268:SF4">
    <property type="entry name" value="ACYLPHOSPHATASE"/>
    <property type="match status" value="1"/>
</dbReference>
<dbReference type="Gene3D" id="3.40.50.1820">
    <property type="entry name" value="alpha/beta hydrolase"/>
    <property type="match status" value="1"/>
</dbReference>
<evidence type="ECO:0000256" key="4">
    <source>
        <dbReference type="PROSITE-ProRule" id="PRU00520"/>
    </source>
</evidence>
<feature type="active site" evidence="4">
    <location>
        <position position="260"/>
    </location>
</feature>
<reference evidence="7 8" key="1">
    <citation type="submission" date="2018-06" db="EMBL/GenBank/DDBJ databases">
        <authorList>
            <consortium name="Pathogen Informatics"/>
            <person name="Doyle S."/>
        </authorList>
    </citation>
    <scope>NUCLEOTIDE SEQUENCE [LARGE SCALE GENOMIC DNA]</scope>
    <source>
        <strain evidence="7 8">NCTC13102</strain>
    </source>
</reference>
<dbReference type="InterPro" id="IPR020456">
    <property type="entry name" value="Acylphosphatase"/>
</dbReference>
<dbReference type="InterPro" id="IPR000073">
    <property type="entry name" value="AB_hydrolase_1"/>
</dbReference>
<keyword evidence="4 7" id="KW-0378">Hydrolase</keyword>
<dbReference type="InterPro" id="IPR036046">
    <property type="entry name" value="Acylphosphatase-like_dom_sf"/>
</dbReference>
<evidence type="ECO:0000259" key="6">
    <source>
        <dbReference type="PROSITE" id="PS51160"/>
    </source>
</evidence>
<dbReference type="GO" id="GO:0003998">
    <property type="term" value="F:acylphosphatase activity"/>
    <property type="evidence" value="ECO:0007669"/>
    <property type="project" value="UniProtKB-EC"/>
</dbReference>
<evidence type="ECO:0000256" key="2">
    <source>
        <dbReference type="ARBA" id="ARBA00012150"/>
    </source>
</evidence>
<evidence type="ECO:0000256" key="3">
    <source>
        <dbReference type="ARBA" id="ARBA00047645"/>
    </source>
</evidence>
<evidence type="ECO:0000256" key="5">
    <source>
        <dbReference type="RuleBase" id="RU004168"/>
    </source>
</evidence>
<dbReference type="InterPro" id="IPR029058">
    <property type="entry name" value="AB_hydrolase_fold"/>
</dbReference>
<evidence type="ECO:0000313" key="7">
    <source>
        <dbReference type="EMBL" id="SQB99042.1"/>
    </source>
</evidence>
<gene>
    <name evidence="7" type="primary">acyP</name>
    <name evidence="7" type="ORF">NCTC13102_01516</name>
</gene>